<comment type="caution">
    <text evidence="1">The sequence shown here is derived from an EMBL/GenBank/DDBJ whole genome shotgun (WGS) entry which is preliminary data.</text>
</comment>
<dbReference type="Gene3D" id="1.10.720.30">
    <property type="entry name" value="SAP domain"/>
    <property type="match status" value="1"/>
</dbReference>
<sequence length="88" mass="10252">MLFKYGLLVYKKDKMESKSKDPLHGITLQKIVETLVDYYGFDTLGELIPIKCFNSNPSIKSSLTFLRKTDWARKKVEDLYIKSLPKFS</sequence>
<evidence type="ECO:0000313" key="1">
    <source>
        <dbReference type="EMBL" id="GAA3768858.1"/>
    </source>
</evidence>
<accession>A0ABP7GL86</accession>
<dbReference type="Pfam" id="PF09905">
    <property type="entry name" value="VF530"/>
    <property type="match status" value="1"/>
</dbReference>
<gene>
    <name evidence="1" type="ORF">GCM10022423_22660</name>
</gene>
<organism evidence="1 2">
    <name type="scientific">Flavobacterium ginsengiterrae</name>
    <dbReference type="NCBI Taxonomy" id="871695"/>
    <lineage>
        <taxon>Bacteria</taxon>
        <taxon>Pseudomonadati</taxon>
        <taxon>Bacteroidota</taxon>
        <taxon>Flavobacteriia</taxon>
        <taxon>Flavobacteriales</taxon>
        <taxon>Flavobacteriaceae</taxon>
        <taxon>Flavobacterium</taxon>
    </lineage>
</organism>
<protein>
    <submittedName>
        <fullName evidence="1">VF530 family protein</fullName>
    </submittedName>
</protein>
<dbReference type="EMBL" id="BAABDU010000004">
    <property type="protein sequence ID" value="GAA3768858.1"/>
    <property type="molecule type" value="Genomic_DNA"/>
</dbReference>
<keyword evidence="2" id="KW-1185">Reference proteome</keyword>
<reference evidence="2" key="1">
    <citation type="journal article" date="2019" name="Int. J. Syst. Evol. Microbiol.">
        <title>The Global Catalogue of Microorganisms (GCM) 10K type strain sequencing project: providing services to taxonomists for standard genome sequencing and annotation.</title>
        <authorList>
            <consortium name="The Broad Institute Genomics Platform"/>
            <consortium name="The Broad Institute Genome Sequencing Center for Infectious Disease"/>
            <person name="Wu L."/>
            <person name="Ma J."/>
        </authorList>
    </citation>
    <scope>NUCLEOTIDE SEQUENCE [LARGE SCALE GENOMIC DNA]</scope>
    <source>
        <strain evidence="2">JCM 17337</strain>
    </source>
</reference>
<dbReference type="InterPro" id="IPR036361">
    <property type="entry name" value="SAP_dom_sf"/>
</dbReference>
<name>A0ABP7GL86_9FLAO</name>
<dbReference type="InterPro" id="IPR018668">
    <property type="entry name" value="DNA-binding_VF530-like"/>
</dbReference>
<proteinExistence type="predicted"/>
<dbReference type="Proteomes" id="UP001500748">
    <property type="component" value="Unassembled WGS sequence"/>
</dbReference>
<evidence type="ECO:0000313" key="2">
    <source>
        <dbReference type="Proteomes" id="UP001500748"/>
    </source>
</evidence>